<reference evidence="4 5" key="1">
    <citation type="submission" date="2020-04" db="EMBL/GenBank/DDBJ databases">
        <authorList>
            <person name="Yin C."/>
        </authorList>
    </citation>
    <scope>NUCLEOTIDE SEQUENCE [LARGE SCALE GENOMIC DNA]</scope>
    <source>
        <strain evidence="4 5">Ae27</strain>
    </source>
</reference>
<gene>
    <name evidence="4" type="primary">traJ</name>
    <name evidence="4" type="ORF">HGH92_26645</name>
</gene>
<feature type="transmembrane region" description="Helical" evidence="1">
    <location>
        <begin position="89"/>
        <end position="113"/>
    </location>
</feature>
<dbReference type="Pfam" id="PF07863">
    <property type="entry name" value="CtnDOT_TraJ"/>
    <property type="match status" value="1"/>
</dbReference>
<feature type="transmembrane region" description="Helical" evidence="1">
    <location>
        <begin position="222"/>
        <end position="240"/>
    </location>
</feature>
<feature type="transmembrane region" description="Helical" evidence="1">
    <location>
        <begin position="197"/>
        <end position="216"/>
    </location>
</feature>
<dbReference type="InterPro" id="IPR022393">
    <property type="entry name" value="Conjugative_transposon_TraJ"/>
</dbReference>
<dbReference type="RefSeq" id="WP_168873853.1">
    <property type="nucleotide sequence ID" value="NZ_JABAIA010000003.1"/>
</dbReference>
<feature type="transmembrane region" description="Helical" evidence="1">
    <location>
        <begin position="291"/>
        <end position="312"/>
    </location>
</feature>
<evidence type="ECO:0000259" key="3">
    <source>
        <dbReference type="Pfam" id="PF07863"/>
    </source>
</evidence>
<keyword evidence="1" id="KW-0812">Transmembrane</keyword>
<evidence type="ECO:0000256" key="1">
    <source>
        <dbReference type="SAM" id="Phobius"/>
    </source>
</evidence>
<dbReference type="Proteomes" id="UP000570474">
    <property type="component" value="Unassembled WGS sequence"/>
</dbReference>
<evidence type="ECO:0000313" key="4">
    <source>
        <dbReference type="EMBL" id="NLR67912.1"/>
    </source>
</evidence>
<name>A0A847RXX4_9BACT</name>
<dbReference type="InterPro" id="IPR012424">
    <property type="entry name" value="Conjugative_transposon_TraJ_C"/>
</dbReference>
<feature type="domain" description="Conjugative transposon TraJ C-terminal" evidence="3">
    <location>
        <begin position="28"/>
        <end position="359"/>
    </location>
</feature>
<sequence length="364" mass="40261">MKRCIVLLFVFVLFAPSFAFAQGVADGINSLQAVLDKLKSDMMPMCGDLIGVGRAIAGMGATFYIGHRVWKHIANGESVDVYPLLRPFVLGWCILNFPVVITIMDGVLSPTVIGTKQVKDKSDLAIKELFKKKEEMMKRSDQWQALVGEGGSGDRDLWMKYAHKDVQTEDWKEKIMHNMEFVASKLAYRMQNSVKQIISVILQILYAAAALCINTLRTFNLIVLAILGPIVFGLSVFDGFHHTLTVYLSRYVNVYLWLPVTNILASILGKIQENILKLDLASLTRDGTTVFGLYDTGYIIFMIIGIIAYTTVPNIAEWIVHVGGGNALQHKVTRIAANTVNTVTTAATQSVGMATNYMKSKISG</sequence>
<protein>
    <submittedName>
        <fullName evidence="4">Conjugative transposon protein TraJ</fullName>
    </submittedName>
</protein>
<evidence type="ECO:0000256" key="2">
    <source>
        <dbReference type="SAM" id="SignalP"/>
    </source>
</evidence>
<keyword evidence="1" id="KW-0472">Membrane</keyword>
<feature type="chain" id="PRO_5032323818" evidence="2">
    <location>
        <begin position="22"/>
        <end position="364"/>
    </location>
</feature>
<comment type="caution">
    <text evidence="4">The sequence shown here is derived from an EMBL/GenBank/DDBJ whole genome shotgun (WGS) entry which is preliminary data.</text>
</comment>
<proteinExistence type="predicted"/>
<dbReference type="EMBL" id="JABAIA010000003">
    <property type="protein sequence ID" value="NLR67912.1"/>
    <property type="molecule type" value="Genomic_DNA"/>
</dbReference>
<evidence type="ECO:0000313" key="5">
    <source>
        <dbReference type="Proteomes" id="UP000570474"/>
    </source>
</evidence>
<feature type="transmembrane region" description="Helical" evidence="1">
    <location>
        <begin position="252"/>
        <end position="271"/>
    </location>
</feature>
<organism evidence="4 5">
    <name type="scientific">Chitinophaga varians</name>
    <dbReference type="NCBI Taxonomy" id="2202339"/>
    <lineage>
        <taxon>Bacteria</taxon>
        <taxon>Pseudomonadati</taxon>
        <taxon>Bacteroidota</taxon>
        <taxon>Chitinophagia</taxon>
        <taxon>Chitinophagales</taxon>
        <taxon>Chitinophagaceae</taxon>
        <taxon>Chitinophaga</taxon>
    </lineage>
</organism>
<keyword evidence="1" id="KW-1133">Transmembrane helix</keyword>
<accession>A0A847RXX4</accession>
<keyword evidence="2" id="KW-0732">Signal</keyword>
<dbReference type="NCBIfam" id="TIGR03782">
    <property type="entry name" value="Bac_Flav_CT_J"/>
    <property type="match status" value="1"/>
</dbReference>
<dbReference type="AlphaFoldDB" id="A0A847RXX4"/>
<keyword evidence="5" id="KW-1185">Reference proteome</keyword>
<feature type="signal peptide" evidence="2">
    <location>
        <begin position="1"/>
        <end position="21"/>
    </location>
</feature>